<reference evidence="1" key="3">
    <citation type="submission" date="2022-06" db="EMBL/GenBank/DDBJ databases">
        <title>Resources to Facilitate Use of the Altered Schaedler Flora (ASF) Mouse Model to Study Microbiome Function.</title>
        <authorList>
            <person name="Proctor A."/>
            <person name="Parvinroo S."/>
            <person name="Richie T."/>
            <person name="Jia X."/>
            <person name="Lee S.T.M."/>
            <person name="Karp P.D."/>
            <person name="Paley S."/>
            <person name="Kostic A.D."/>
            <person name="Pierre J.F."/>
            <person name="Wannemuehler M.J."/>
            <person name="Phillips G.J."/>
        </authorList>
    </citation>
    <scope>NUCLEOTIDE SEQUENCE</scope>
    <source>
        <strain evidence="1">ASF457</strain>
    </source>
</reference>
<dbReference type="EMBL" id="CP097562">
    <property type="protein sequence ID" value="USF24235.1"/>
    <property type="molecule type" value="Genomic_DNA"/>
</dbReference>
<dbReference type="RefSeq" id="WP_023275603.1">
    <property type="nucleotide sequence ID" value="NZ_CP097562.1"/>
</dbReference>
<evidence type="ECO:0000313" key="1">
    <source>
        <dbReference type="EMBL" id="USF24235.1"/>
    </source>
</evidence>
<dbReference type="NCBIfam" id="TIGR02605">
    <property type="entry name" value="CxxC_CxxC_SSSS"/>
    <property type="match status" value="1"/>
</dbReference>
<dbReference type="Gene3D" id="2.20.28.30">
    <property type="entry name" value="RNA polymerase ii, chain L"/>
    <property type="match status" value="1"/>
</dbReference>
<proteinExistence type="predicted"/>
<dbReference type="OrthoDB" id="9813321at2"/>
<dbReference type="AlphaFoldDB" id="V2RLG9"/>
<dbReference type="PROSITE" id="PS50157">
    <property type="entry name" value="ZINC_FINGER_C2H2_2"/>
    <property type="match status" value="1"/>
</dbReference>
<gene>
    <name evidence="1" type="ORF">N508_001318</name>
</gene>
<evidence type="ECO:0000313" key="2">
    <source>
        <dbReference type="Proteomes" id="UP000017429"/>
    </source>
</evidence>
<dbReference type="InterPro" id="IPR013087">
    <property type="entry name" value="Znf_C2H2_type"/>
</dbReference>
<organism evidence="1 2">
    <name type="scientific">Mucispirillum schaedleri ASF457</name>
    <dbReference type="NCBI Taxonomy" id="1379858"/>
    <lineage>
        <taxon>Bacteria</taxon>
        <taxon>Pseudomonadati</taxon>
        <taxon>Deferribacterota</taxon>
        <taxon>Deferribacteres</taxon>
        <taxon>Deferribacterales</taxon>
        <taxon>Mucispirillaceae</taxon>
        <taxon>Mucispirillum</taxon>
    </lineage>
</organism>
<sequence length="81" mass="8814">MPIYEYHCTTCGKDFEKMQSINNDERAIECVYCGRQAERKVSVTSYHLTGSGFYNTDKKAAAPSCCPAGSCCAGGACNIEK</sequence>
<keyword evidence="2" id="KW-1185">Reference proteome</keyword>
<dbReference type="SMART" id="SM00834">
    <property type="entry name" value="CxxC_CXXC_SSSS"/>
    <property type="match status" value="1"/>
</dbReference>
<reference evidence="1" key="2">
    <citation type="submission" date="2022-05" db="EMBL/GenBank/DDBJ databases">
        <authorList>
            <person name="Proctor A.L."/>
            <person name="Phillips G.J."/>
            <person name="Wannemuehler M.J."/>
        </authorList>
    </citation>
    <scope>NUCLEOTIDE SEQUENCE</scope>
    <source>
        <strain evidence="1">ASF457</strain>
    </source>
</reference>
<accession>V2RLG9</accession>
<dbReference type="KEGG" id="msch:N508_001318"/>
<name>V2RLG9_9BACT</name>
<dbReference type="PANTHER" id="PTHR34404">
    <property type="entry name" value="REGULATORY PROTEIN, FMDB FAMILY"/>
    <property type="match status" value="1"/>
</dbReference>
<dbReference type="InterPro" id="IPR013429">
    <property type="entry name" value="Regulatory_FmdB_Zinc_ribbon"/>
</dbReference>
<reference evidence="1" key="1">
    <citation type="journal article" date="2014" name="Genome Announc.">
        <title>Draft genome sequences of the altered schaedler flora, a defined bacterial community from gnotobiotic mice.</title>
        <authorList>
            <person name="Wannemuehler M.J."/>
            <person name="Overstreet A.M."/>
            <person name="Ward D.V."/>
            <person name="Phillips G.J."/>
        </authorList>
    </citation>
    <scope>NUCLEOTIDE SEQUENCE</scope>
    <source>
        <strain evidence="1">ASF457</strain>
    </source>
</reference>
<dbReference type="eggNOG" id="COG2331">
    <property type="taxonomic scope" value="Bacteria"/>
</dbReference>
<dbReference type="PANTHER" id="PTHR34404:SF2">
    <property type="entry name" value="CONSERVED SERINE RICH PROTEIN"/>
    <property type="match status" value="1"/>
</dbReference>
<dbReference type="Pfam" id="PF09723">
    <property type="entry name" value="Zn_ribbon_8"/>
    <property type="match status" value="1"/>
</dbReference>
<dbReference type="Proteomes" id="UP000017429">
    <property type="component" value="Chromosome"/>
</dbReference>
<protein>
    <submittedName>
        <fullName evidence="1">Uncharacterized protein</fullName>
    </submittedName>
</protein>